<dbReference type="GO" id="GO:0032259">
    <property type="term" value="P:methylation"/>
    <property type="evidence" value="ECO:0007669"/>
    <property type="project" value="UniProtKB-KW"/>
</dbReference>
<evidence type="ECO:0000256" key="1">
    <source>
        <dbReference type="ARBA" id="ARBA00022603"/>
    </source>
</evidence>
<dbReference type="InterPro" id="IPR007848">
    <property type="entry name" value="Small_mtfrase_dom"/>
</dbReference>
<sequence>MESFATVVSVPDHYFSAEPVAPESVRTIRVPIAGREREMVTATGVFSGDRLDVGTAVLLDAVPAPPATGELLDLGCGWGPIASTLAVRSPGARVWAVDVNARALSLVERNAELLSLSNIVPATPDRVPEDLRFAAIWSNPPIRIGKAQLHELLETWIPRLAPGATAWLVVQKHLGADSLLRWLAERFEGFEVERADSKRTYRIIAVTAPD</sequence>
<dbReference type="STRING" id="684552.SAMN04489719_2418"/>
<dbReference type="EMBL" id="LT629734">
    <property type="protein sequence ID" value="SDS48129.1"/>
    <property type="molecule type" value="Genomic_DNA"/>
</dbReference>
<dbReference type="SUPFAM" id="SSF53335">
    <property type="entry name" value="S-adenosyl-L-methionine-dependent methyltransferases"/>
    <property type="match status" value="1"/>
</dbReference>
<evidence type="ECO:0000259" key="3">
    <source>
        <dbReference type="Pfam" id="PF05175"/>
    </source>
</evidence>
<proteinExistence type="predicted"/>
<dbReference type="Proteomes" id="UP000199649">
    <property type="component" value="Chromosome I"/>
</dbReference>
<dbReference type="Gene3D" id="3.40.50.150">
    <property type="entry name" value="Vaccinia Virus protein VP39"/>
    <property type="match status" value="1"/>
</dbReference>
<accession>A0A1H1SL81</accession>
<evidence type="ECO:0000313" key="5">
    <source>
        <dbReference type="Proteomes" id="UP000199649"/>
    </source>
</evidence>
<protein>
    <submittedName>
        <fullName evidence="4">Methyltransferase small domain-containing protein</fullName>
    </submittedName>
</protein>
<dbReference type="InterPro" id="IPR046977">
    <property type="entry name" value="RsmC/RlmG"/>
</dbReference>
<keyword evidence="1 4" id="KW-0489">Methyltransferase</keyword>
<keyword evidence="2 4" id="KW-0808">Transferase</keyword>
<evidence type="ECO:0000313" key="4">
    <source>
        <dbReference type="EMBL" id="SDS48129.1"/>
    </source>
</evidence>
<keyword evidence="5" id="KW-1185">Reference proteome</keyword>
<feature type="domain" description="Methyltransferase small" evidence="3">
    <location>
        <begin position="38"/>
        <end position="196"/>
    </location>
</feature>
<reference evidence="5" key="1">
    <citation type="submission" date="2016-10" db="EMBL/GenBank/DDBJ databases">
        <authorList>
            <person name="Varghese N."/>
            <person name="Submissions S."/>
        </authorList>
    </citation>
    <scope>NUCLEOTIDE SEQUENCE [LARGE SCALE GENOMIC DNA]</scope>
    <source>
        <strain evidence="5">DSM 22965</strain>
    </source>
</reference>
<dbReference type="PANTHER" id="PTHR47816:SF4">
    <property type="entry name" value="RIBOSOMAL RNA SMALL SUBUNIT METHYLTRANSFERASE C"/>
    <property type="match status" value="1"/>
</dbReference>
<evidence type="ECO:0000256" key="2">
    <source>
        <dbReference type="ARBA" id="ARBA00022679"/>
    </source>
</evidence>
<dbReference type="GO" id="GO:0008757">
    <property type="term" value="F:S-adenosylmethionine-dependent methyltransferase activity"/>
    <property type="evidence" value="ECO:0007669"/>
    <property type="project" value="InterPro"/>
</dbReference>
<dbReference type="Pfam" id="PF05175">
    <property type="entry name" value="MTS"/>
    <property type="match status" value="1"/>
</dbReference>
<organism evidence="4 5">
    <name type="scientific">Agrococcus carbonis</name>
    <dbReference type="NCBI Taxonomy" id="684552"/>
    <lineage>
        <taxon>Bacteria</taxon>
        <taxon>Bacillati</taxon>
        <taxon>Actinomycetota</taxon>
        <taxon>Actinomycetes</taxon>
        <taxon>Micrococcales</taxon>
        <taxon>Microbacteriaceae</taxon>
        <taxon>Agrococcus</taxon>
    </lineage>
</organism>
<dbReference type="AlphaFoldDB" id="A0A1H1SL81"/>
<gene>
    <name evidence="4" type="ORF">SAMN04489719_2418</name>
</gene>
<dbReference type="InterPro" id="IPR029063">
    <property type="entry name" value="SAM-dependent_MTases_sf"/>
</dbReference>
<name>A0A1H1SL81_9MICO</name>
<dbReference type="PANTHER" id="PTHR47816">
    <property type="entry name" value="RIBOSOMAL RNA SMALL SUBUNIT METHYLTRANSFERASE C"/>
    <property type="match status" value="1"/>
</dbReference>
<dbReference type="CDD" id="cd02440">
    <property type="entry name" value="AdoMet_MTases"/>
    <property type="match status" value="1"/>
</dbReference>